<feature type="region of interest" description="Disordered" evidence="1">
    <location>
        <begin position="550"/>
        <end position="672"/>
    </location>
</feature>
<feature type="compositionally biased region" description="Low complexity" evidence="1">
    <location>
        <begin position="560"/>
        <end position="587"/>
    </location>
</feature>
<evidence type="ECO:0000256" key="1">
    <source>
        <dbReference type="SAM" id="MobiDB-lite"/>
    </source>
</evidence>
<feature type="domain" description="ShKT" evidence="2">
    <location>
        <begin position="674"/>
        <end position="723"/>
    </location>
</feature>
<reference evidence="3" key="1">
    <citation type="submission" date="2021-01" db="EMBL/GenBank/DDBJ databases">
        <authorList>
            <person name="Corre E."/>
            <person name="Pelletier E."/>
            <person name="Niang G."/>
            <person name="Scheremetjew M."/>
            <person name="Finn R."/>
            <person name="Kale V."/>
            <person name="Holt S."/>
            <person name="Cochrane G."/>
            <person name="Meng A."/>
            <person name="Brown T."/>
            <person name="Cohen L."/>
        </authorList>
    </citation>
    <scope>NUCLEOTIDE SEQUENCE</scope>
    <source>
        <strain evidence="3">308</strain>
    </source>
</reference>
<accession>A0A7S1BYL7</accession>
<evidence type="ECO:0000259" key="2">
    <source>
        <dbReference type="PROSITE" id="PS51670"/>
    </source>
</evidence>
<organism evidence="3">
    <name type="scientific">Corethron hystrix</name>
    <dbReference type="NCBI Taxonomy" id="216773"/>
    <lineage>
        <taxon>Eukaryota</taxon>
        <taxon>Sar</taxon>
        <taxon>Stramenopiles</taxon>
        <taxon>Ochrophyta</taxon>
        <taxon>Bacillariophyta</taxon>
        <taxon>Coscinodiscophyceae</taxon>
        <taxon>Corethrophycidae</taxon>
        <taxon>Corethrales</taxon>
        <taxon>Corethraceae</taxon>
        <taxon>Corethron</taxon>
    </lineage>
</organism>
<dbReference type="PROSITE" id="PS51670">
    <property type="entry name" value="SHKT"/>
    <property type="match status" value="1"/>
</dbReference>
<dbReference type="EMBL" id="HBFR01040052">
    <property type="protein sequence ID" value="CAD8902068.1"/>
    <property type="molecule type" value="Transcribed_RNA"/>
</dbReference>
<sequence length="780" mass="86115">MANNGLSKYGAAQSLVLHPETANWWVTKWNAGVEPSSLPEYVTEGVRLWVRHVLSGMKENDATKDRILLVMPRVQDAALILRIADMMGQQFLTVVPVGLALDRLPENLKAEAAGDGTDAMLIRAVAEAGCIYSQETGKQFDTADLIAGSWPFGNLEEAEVKKITASAHLAVEEGKSMMNAVAWAEHLDIEMPEGGAVSKFGSAKGRSLRFETWGDEFEIELATEINNILPIGAMEGEFLGNSPLFEYDQGNWGKPVWKGTTENPSDLMIRRVRNTMPAGERYSPQPVEAEYCHMWFIFEYALNSHPQGHWTAQRMDSYWSGSTFIAAKEVMLMQKYRADHNFNYFPLFWFIAEEIAQVPYVPEVSGTKVFEKDGGILSQPYFQGFASGILTLATGGRCFVGDEPKKSDVLQWQKWHARRTGYELAWNLVTMRTRAPYFEVKPTSDDTDSLALAKGHPGTGKGSVTVRFLEAPWSTVMISIVIEDHSMSDAVVIIPDTIIIFPENYTDVVNVYVITSGNAPSGTQVSVTFSTSSADNAVDGVSDTWNFLTHDETIPPTETSSNLPSSVPSDSRLPSLFPSSLSSLHIPTQEPSKEVTFFPSRDLSNEPTRVPSGVPSSYPSSTPSSVPSNMPSSTPSNVPSSAPSNIPSSAPSNLPSLKPSRSPSESPSDSKDLCSDDKNFLFDGKSMNCTAYVKKKTVKKGCKKWDRLGRLVKNHCPKSCDYCGNKKRCKDEQKFKVKVNLKKEKKIKCKKIPKHSLCNFLYKGKIVGESCRDSCKFCQG</sequence>
<evidence type="ECO:0000313" key="3">
    <source>
        <dbReference type="EMBL" id="CAD8902068.1"/>
    </source>
</evidence>
<protein>
    <recommendedName>
        <fullName evidence="2">ShKT domain-containing protein</fullName>
    </recommendedName>
</protein>
<name>A0A7S1BYL7_9STRA</name>
<dbReference type="InterPro" id="IPR003582">
    <property type="entry name" value="ShKT_dom"/>
</dbReference>
<gene>
    <name evidence="3" type="ORF">CHYS00102_LOCUS29287</name>
</gene>
<feature type="compositionally biased region" description="Low complexity" evidence="1">
    <location>
        <begin position="610"/>
        <end position="667"/>
    </location>
</feature>
<proteinExistence type="predicted"/>
<dbReference type="AlphaFoldDB" id="A0A7S1BYL7"/>